<protein>
    <recommendedName>
        <fullName evidence="8">Homeobox domain-containing protein</fullName>
    </recommendedName>
</protein>
<dbReference type="PROSITE" id="PS50071">
    <property type="entry name" value="HOMEOBOX_2"/>
    <property type="match status" value="1"/>
</dbReference>
<keyword evidence="3 5" id="KW-0371">Homeobox</keyword>
<dbReference type="AlphaFoldDB" id="A0A8J5XQP9"/>
<evidence type="ECO:0000259" key="8">
    <source>
        <dbReference type="PROSITE" id="PS50071"/>
    </source>
</evidence>
<evidence type="ECO:0000256" key="7">
    <source>
        <dbReference type="SAM" id="MobiDB-lite"/>
    </source>
</evidence>
<dbReference type="OMA" id="CCRTATQ"/>
<dbReference type="InterPro" id="IPR051306">
    <property type="entry name" value="Homeobox_regulator"/>
</dbReference>
<dbReference type="EMBL" id="JAGTXO010000008">
    <property type="protein sequence ID" value="KAG8466125.1"/>
    <property type="molecule type" value="Genomic_DNA"/>
</dbReference>
<feature type="region of interest" description="Disordered" evidence="7">
    <location>
        <begin position="283"/>
        <end position="309"/>
    </location>
</feature>
<evidence type="ECO:0000313" key="9">
    <source>
        <dbReference type="EMBL" id="KAG8466125.1"/>
    </source>
</evidence>
<dbReference type="CDD" id="cd00086">
    <property type="entry name" value="homeodomain"/>
    <property type="match status" value="1"/>
</dbReference>
<accession>A0A8J5XQP9</accession>
<evidence type="ECO:0000313" key="10">
    <source>
        <dbReference type="Proteomes" id="UP000751190"/>
    </source>
</evidence>
<evidence type="ECO:0000256" key="3">
    <source>
        <dbReference type="ARBA" id="ARBA00023155"/>
    </source>
</evidence>
<organism evidence="9 10">
    <name type="scientific">Diacronema lutheri</name>
    <name type="common">Unicellular marine alga</name>
    <name type="synonym">Monochrysis lutheri</name>
    <dbReference type="NCBI Taxonomy" id="2081491"/>
    <lineage>
        <taxon>Eukaryota</taxon>
        <taxon>Haptista</taxon>
        <taxon>Haptophyta</taxon>
        <taxon>Pavlovophyceae</taxon>
        <taxon>Pavlovales</taxon>
        <taxon>Pavlovaceae</taxon>
        <taxon>Diacronema</taxon>
    </lineage>
</organism>
<dbReference type="GO" id="GO:0000981">
    <property type="term" value="F:DNA-binding transcription factor activity, RNA polymerase II-specific"/>
    <property type="evidence" value="ECO:0007669"/>
    <property type="project" value="InterPro"/>
</dbReference>
<reference evidence="9" key="1">
    <citation type="submission" date="2021-05" db="EMBL/GenBank/DDBJ databases">
        <title>The genome of the haptophyte Pavlova lutheri (Diacronema luteri, Pavlovales) - a model for lipid biosynthesis in eukaryotic algae.</title>
        <authorList>
            <person name="Hulatt C.J."/>
            <person name="Posewitz M.C."/>
        </authorList>
    </citation>
    <scope>NUCLEOTIDE SEQUENCE</scope>
    <source>
        <strain evidence="9">NIVA-4/92</strain>
    </source>
</reference>
<sequence>MFFNVLPSFRGRRTREKFLEWQLALLEACFKADRFPPADVRDQLAAELGIAERCVRVWFQNRRQRHRKAMEQPPAVADGHGGGGYDDAGSEDDDGHADEEASEPLKPRAQPPSACGGTDSDGSAAGAVPPVGAPAAGRAAAASASDGSSHHALVKLDPCAVVELAKQFRPASHVPGSNVASRRPYAHRLASPLRPVIGGFGEGYPVYPGYGVAPHDPYGQLAAVHGAPLVGAAQPRFIVSNGACYQLVAPMDGLFGGHPAAGAMMGALGLPSVSAMPSGYVMPQQPREPQPHPGVDAFAPPRQSPPPPAVGPYGGYTSAGTHDRMDGHFASVHMLPSLHAGDACLHAGAHGCASRWAAGSAPPVFPAGPGPMGGAGNGNAQLGGVQLSADSGGAANLLVYKAGAPAHGPHSTGEGRR</sequence>
<dbReference type="PROSITE" id="PS00027">
    <property type="entry name" value="HOMEOBOX_1"/>
    <property type="match status" value="1"/>
</dbReference>
<dbReference type="Pfam" id="PF00046">
    <property type="entry name" value="Homeodomain"/>
    <property type="match status" value="1"/>
</dbReference>
<feature type="compositionally biased region" description="Acidic residues" evidence="7">
    <location>
        <begin position="88"/>
        <end position="102"/>
    </location>
</feature>
<dbReference type="InterPro" id="IPR009057">
    <property type="entry name" value="Homeodomain-like_sf"/>
</dbReference>
<evidence type="ECO:0000256" key="1">
    <source>
        <dbReference type="ARBA" id="ARBA00004123"/>
    </source>
</evidence>
<gene>
    <name evidence="9" type="ORF">KFE25_001881</name>
</gene>
<comment type="caution">
    <text evidence="9">The sequence shown here is derived from an EMBL/GenBank/DDBJ whole genome shotgun (WGS) entry which is preliminary data.</text>
</comment>
<keyword evidence="4 5" id="KW-0539">Nucleus</keyword>
<dbReference type="SMART" id="SM00389">
    <property type="entry name" value="HOX"/>
    <property type="match status" value="1"/>
</dbReference>
<comment type="subcellular location">
    <subcellularLocation>
        <location evidence="1 5 6">Nucleus</location>
    </subcellularLocation>
</comment>
<evidence type="ECO:0000256" key="2">
    <source>
        <dbReference type="ARBA" id="ARBA00023125"/>
    </source>
</evidence>
<dbReference type="PANTHER" id="PTHR46123:SF3">
    <property type="entry name" value="DOUBLE HOMEOBOX PROTEIN 1-RELATED"/>
    <property type="match status" value="1"/>
</dbReference>
<feature type="domain" description="Homeobox" evidence="8">
    <location>
        <begin position="9"/>
        <end position="69"/>
    </location>
</feature>
<feature type="compositionally biased region" description="Low complexity" evidence="7">
    <location>
        <begin position="113"/>
        <end position="131"/>
    </location>
</feature>
<dbReference type="OrthoDB" id="6159439at2759"/>
<evidence type="ECO:0000256" key="4">
    <source>
        <dbReference type="ARBA" id="ARBA00023242"/>
    </source>
</evidence>
<proteinExistence type="predicted"/>
<dbReference type="PANTHER" id="PTHR46123">
    <property type="entry name" value="MIX-TYPE HOMEOBOX GENE 1-RELATED"/>
    <property type="match status" value="1"/>
</dbReference>
<keyword evidence="2 5" id="KW-0238">DNA-binding</keyword>
<dbReference type="GO" id="GO:0000977">
    <property type="term" value="F:RNA polymerase II transcription regulatory region sequence-specific DNA binding"/>
    <property type="evidence" value="ECO:0007669"/>
    <property type="project" value="TreeGrafter"/>
</dbReference>
<dbReference type="InterPro" id="IPR001356">
    <property type="entry name" value="HD"/>
</dbReference>
<name>A0A8J5XQP9_DIALT</name>
<dbReference type="Proteomes" id="UP000751190">
    <property type="component" value="Unassembled WGS sequence"/>
</dbReference>
<dbReference type="SUPFAM" id="SSF46689">
    <property type="entry name" value="Homeodomain-like"/>
    <property type="match status" value="1"/>
</dbReference>
<feature type="DNA-binding region" description="Homeobox" evidence="5">
    <location>
        <begin position="11"/>
        <end position="70"/>
    </location>
</feature>
<evidence type="ECO:0000256" key="6">
    <source>
        <dbReference type="RuleBase" id="RU000682"/>
    </source>
</evidence>
<dbReference type="InterPro" id="IPR017970">
    <property type="entry name" value="Homeobox_CS"/>
</dbReference>
<evidence type="ECO:0000256" key="5">
    <source>
        <dbReference type="PROSITE-ProRule" id="PRU00108"/>
    </source>
</evidence>
<dbReference type="Gene3D" id="1.10.10.60">
    <property type="entry name" value="Homeodomain-like"/>
    <property type="match status" value="1"/>
</dbReference>
<keyword evidence="10" id="KW-1185">Reference proteome</keyword>
<dbReference type="GO" id="GO:0005634">
    <property type="term" value="C:nucleus"/>
    <property type="evidence" value="ECO:0007669"/>
    <property type="project" value="UniProtKB-SubCell"/>
</dbReference>
<feature type="region of interest" description="Disordered" evidence="7">
    <location>
        <begin position="66"/>
        <end position="131"/>
    </location>
</feature>